<keyword evidence="3" id="KW-1133">Transmembrane helix</keyword>
<evidence type="ECO:0000313" key="5">
    <source>
        <dbReference type="Proteomes" id="UP001497383"/>
    </source>
</evidence>
<protein>
    <submittedName>
        <fullName evidence="4">Uncharacterized protein</fullName>
    </submittedName>
</protein>
<dbReference type="InterPro" id="IPR052086">
    <property type="entry name" value="Mannan_Polymerase_Subunit"/>
</dbReference>
<feature type="compositionally biased region" description="Polar residues" evidence="2">
    <location>
        <begin position="35"/>
        <end position="49"/>
    </location>
</feature>
<dbReference type="GeneID" id="92209270"/>
<evidence type="ECO:0000256" key="1">
    <source>
        <dbReference type="ARBA" id="ARBA00037964"/>
    </source>
</evidence>
<feature type="transmembrane region" description="Helical" evidence="3">
    <location>
        <begin position="9"/>
        <end position="29"/>
    </location>
</feature>
<proteinExistence type="inferred from homology"/>
<comment type="similarity">
    <text evidence="1">Belongs to the ANP1/MMN9/VAN1 family.</text>
</comment>
<reference evidence="4 5" key="1">
    <citation type="submission" date="2024-03" db="EMBL/GenBank/DDBJ databases">
        <authorList>
            <person name="Brejova B."/>
        </authorList>
    </citation>
    <scope>NUCLEOTIDE SEQUENCE [LARGE SCALE GENOMIC DNA]</scope>
    <source>
        <strain evidence="4 5">CBS 14171</strain>
    </source>
</reference>
<dbReference type="RefSeq" id="XP_066831012.1">
    <property type="nucleotide sequence ID" value="XM_066974255.1"/>
</dbReference>
<dbReference type="PANTHER" id="PTHR43083">
    <property type="entry name" value="MANNAN POLYMERASE II"/>
    <property type="match status" value="1"/>
</dbReference>
<feature type="region of interest" description="Disordered" evidence="2">
    <location>
        <begin position="35"/>
        <end position="60"/>
    </location>
</feature>
<keyword evidence="3" id="KW-0472">Membrane</keyword>
<evidence type="ECO:0000256" key="3">
    <source>
        <dbReference type="SAM" id="Phobius"/>
    </source>
</evidence>
<evidence type="ECO:0000256" key="2">
    <source>
        <dbReference type="SAM" id="MobiDB-lite"/>
    </source>
</evidence>
<sequence>MGDFKFRRYWSLFTVVLVVLAVGSIYNFLTISPSTSSAHLSSKGTTESPHPNADPAAADGSPYTTTSYFDEAFNFKKIEYEVKKKSPSSSSHEKPTILILSTIGKSEPYGPDRSVDDFFKTIFTLLDGNLSKFDFSIGILSNFRNEHDKVQKYLNKNNAKLSKYFSKMTLAHAPPLEEIAGVSREMRHEDAFQRVRRRLIAQCRNFLVSQALQNQQYILFLDTDIVSFDQAPQLLDIFYNSKKDIIVPRVVIRGHDPNPDYDLNSWRGQRTKPTPEQLSLLDSDQWDKFDYVPMDVPDQMFHFKSLSGNEDPEKLKLNHLEPLDSVGGAVLFMKSIIFRQGAIFPTSYIIGTTWDRSEGYDGIETEGICYLAKPLGYSCWGMPNIVAEHVGQRPPPAGAEAGPV</sequence>
<dbReference type="Proteomes" id="UP001497383">
    <property type="component" value="Chromosome 5"/>
</dbReference>
<dbReference type="InterPro" id="IPR029044">
    <property type="entry name" value="Nucleotide-diphossugar_trans"/>
</dbReference>
<keyword evidence="5" id="KW-1185">Reference proteome</keyword>
<dbReference type="Pfam" id="PF03452">
    <property type="entry name" value="Anp1"/>
    <property type="match status" value="1"/>
</dbReference>
<dbReference type="Gene3D" id="3.90.550.10">
    <property type="entry name" value="Spore Coat Polysaccharide Biosynthesis Protein SpsA, Chain A"/>
    <property type="match status" value="1"/>
</dbReference>
<dbReference type="EMBL" id="OZ022409">
    <property type="protein sequence ID" value="CAK9439974.1"/>
    <property type="molecule type" value="Genomic_DNA"/>
</dbReference>
<accession>A0ABP0ZNW7</accession>
<keyword evidence="3" id="KW-0812">Transmembrane</keyword>
<organism evidence="4 5">
    <name type="scientific">Lodderomyces beijingensis</name>
    <dbReference type="NCBI Taxonomy" id="1775926"/>
    <lineage>
        <taxon>Eukaryota</taxon>
        <taxon>Fungi</taxon>
        <taxon>Dikarya</taxon>
        <taxon>Ascomycota</taxon>
        <taxon>Saccharomycotina</taxon>
        <taxon>Pichiomycetes</taxon>
        <taxon>Debaryomycetaceae</taxon>
        <taxon>Candida/Lodderomyces clade</taxon>
        <taxon>Lodderomyces</taxon>
    </lineage>
</organism>
<gene>
    <name evidence="4" type="ORF">LODBEIA_P40740</name>
</gene>
<dbReference type="PANTHER" id="PTHR43083:SF6">
    <property type="entry name" value="MANNAN POLYMERASE COMPLEXES SUBUNIT MNN9"/>
    <property type="match status" value="1"/>
</dbReference>
<name>A0ABP0ZNW7_9ASCO</name>
<evidence type="ECO:0000313" key="4">
    <source>
        <dbReference type="EMBL" id="CAK9439974.1"/>
    </source>
</evidence>